<dbReference type="AlphaFoldDB" id="A0A939BQP9"/>
<reference evidence="1" key="1">
    <citation type="submission" date="2021-01" db="EMBL/GenBank/DDBJ databases">
        <title>Genomic Encyclopedia of Type Strains, Phase IV (KMG-IV): sequencing the most valuable type-strain genomes for metagenomic binning, comparative biology and taxonomic classification.</title>
        <authorList>
            <person name="Goeker M."/>
        </authorList>
    </citation>
    <scope>NUCLEOTIDE SEQUENCE</scope>
    <source>
        <strain evidence="1">DSM 25523</strain>
    </source>
</reference>
<accession>A0A939BQP9</accession>
<gene>
    <name evidence="1" type="ORF">JOD01_000204</name>
</gene>
<dbReference type="EMBL" id="JAFBEB010000001">
    <property type="protein sequence ID" value="MBM7588618.1"/>
    <property type="molecule type" value="Genomic_DNA"/>
</dbReference>
<proteinExistence type="predicted"/>
<dbReference type="Pfam" id="PF13072">
    <property type="entry name" value="MciZ"/>
    <property type="match status" value="1"/>
</dbReference>
<sequence>MKTYTSSEQLRLVGKAWEIRAMLRQWAKQPITLQEWLQRRHRAVHYRAD</sequence>
<protein>
    <recommendedName>
        <fullName evidence="3">Z-ring formation inhibitor MciZ</fullName>
    </recommendedName>
</protein>
<name>A0A939BQP9_9BACL</name>
<dbReference type="InterPro" id="IPR025177">
    <property type="entry name" value="MciZ"/>
</dbReference>
<evidence type="ECO:0008006" key="3">
    <source>
        <dbReference type="Google" id="ProtNLM"/>
    </source>
</evidence>
<dbReference type="Proteomes" id="UP000717624">
    <property type="component" value="Unassembled WGS sequence"/>
</dbReference>
<keyword evidence="2" id="KW-1185">Reference proteome</keyword>
<dbReference type="RefSeq" id="WP_204516361.1">
    <property type="nucleotide sequence ID" value="NZ_BAABIN010000009.1"/>
</dbReference>
<comment type="caution">
    <text evidence="1">The sequence shown here is derived from an EMBL/GenBank/DDBJ whole genome shotgun (WGS) entry which is preliminary data.</text>
</comment>
<evidence type="ECO:0000313" key="2">
    <source>
        <dbReference type="Proteomes" id="UP000717624"/>
    </source>
</evidence>
<organism evidence="1 2">
    <name type="scientific">Brevibacillus fulvus</name>
    <dbReference type="NCBI Taxonomy" id="1125967"/>
    <lineage>
        <taxon>Bacteria</taxon>
        <taxon>Bacillati</taxon>
        <taxon>Bacillota</taxon>
        <taxon>Bacilli</taxon>
        <taxon>Bacillales</taxon>
        <taxon>Paenibacillaceae</taxon>
        <taxon>Brevibacillus</taxon>
    </lineage>
</organism>
<evidence type="ECO:0000313" key="1">
    <source>
        <dbReference type="EMBL" id="MBM7588618.1"/>
    </source>
</evidence>